<comment type="caution">
    <text evidence="5">The sequence shown here is derived from an EMBL/GenBank/DDBJ whole genome shotgun (WGS) entry which is preliminary data.</text>
</comment>
<evidence type="ECO:0000313" key="5">
    <source>
        <dbReference type="EMBL" id="KAL3804766.1"/>
    </source>
</evidence>
<comment type="similarity">
    <text evidence="3">Belongs to the ROX family.</text>
</comment>
<dbReference type="EC" id="1.14.11.-" evidence="3"/>
<protein>
    <recommendedName>
        <fullName evidence="3">Bifunctional lysine-specific demethylase and histidyl-hydroxylase</fullName>
        <ecNumber evidence="3">1.14.11.-</ecNumber>
    </recommendedName>
</protein>
<reference evidence="5 6" key="1">
    <citation type="submission" date="2024-10" db="EMBL/GenBank/DDBJ databases">
        <title>Updated reference genomes for cyclostephanoid diatoms.</title>
        <authorList>
            <person name="Roberts W.R."/>
            <person name="Alverson A.J."/>
        </authorList>
    </citation>
    <scope>NUCLEOTIDE SEQUENCE [LARGE SCALE GENOMIC DNA]</scope>
    <source>
        <strain evidence="5 6">AJA010-31</strain>
    </source>
</reference>
<dbReference type="PROSITE" id="PS51184">
    <property type="entry name" value="JMJC"/>
    <property type="match status" value="1"/>
</dbReference>
<keyword evidence="3" id="KW-0804">Transcription</keyword>
<evidence type="ECO:0000256" key="3">
    <source>
        <dbReference type="RuleBase" id="RU366061"/>
    </source>
</evidence>
<comment type="cofactor">
    <cofactor evidence="3">
        <name>Fe(2+)</name>
        <dbReference type="ChEBI" id="CHEBI:29033"/>
    </cofactor>
    <text evidence="3">Binds 1 Fe(2+) ion per subunit.</text>
</comment>
<name>A0ABD3QYG5_9STRA</name>
<accession>A0ABD3QYG5</accession>
<keyword evidence="2 3" id="KW-0408">Iron</keyword>
<keyword evidence="3" id="KW-0539">Nucleus</keyword>
<dbReference type="AlphaFoldDB" id="A0ABD3QYG5"/>
<dbReference type="Pfam" id="PF08007">
    <property type="entry name" value="JmjC_2"/>
    <property type="match status" value="1"/>
</dbReference>
<evidence type="ECO:0000259" key="4">
    <source>
        <dbReference type="PROSITE" id="PS51184"/>
    </source>
</evidence>
<evidence type="ECO:0000256" key="1">
    <source>
        <dbReference type="ARBA" id="ARBA00022723"/>
    </source>
</evidence>
<keyword evidence="3" id="KW-0805">Transcription regulation</keyword>
<dbReference type="PANTHER" id="PTHR13096:SF8">
    <property type="entry name" value="RIBOSOMAL OXYGENASE 1"/>
    <property type="match status" value="1"/>
</dbReference>
<evidence type="ECO:0000313" key="6">
    <source>
        <dbReference type="Proteomes" id="UP001530400"/>
    </source>
</evidence>
<keyword evidence="3" id="KW-0560">Oxidoreductase</keyword>
<feature type="domain" description="JmjC" evidence="4">
    <location>
        <begin position="111"/>
        <end position="275"/>
    </location>
</feature>
<dbReference type="GO" id="GO:0005634">
    <property type="term" value="C:nucleus"/>
    <property type="evidence" value="ECO:0007669"/>
    <property type="project" value="UniProtKB-SubCell"/>
</dbReference>
<dbReference type="EMBL" id="JALLPJ020000029">
    <property type="protein sequence ID" value="KAL3804766.1"/>
    <property type="molecule type" value="Genomic_DNA"/>
</dbReference>
<sequence length="469" mass="52359">MSNDTDVPSSSCTFEEIVTSPYKVGLEDEVNPSAKCSADHFFRQIWQKQPAIFHTSQRQDPKSGALSNALSMAWNDVADLLSQCRQGESQPLYFQQGKPVTDPHCLYSSNPFAAYLDSCSVIVNHADFHHHLIASLCNDLQKTFPHVYANTYLTPPNGHAVEAHADDRDVLVIQIIGQKTWKVYKHVPVQFPFEKEQVGKNGLEVPPSIKTAGLCFEQEMVLQPGDVLYMPRGFVHEATTETINSGPFMPSFHATIAIATHDWCLSVVLSDTIRHMLNGVADFRKALPIGLSPEYKSSSGSICPNKQLDQAMSMIQNNVTTEVLERNLKAKYDMHNSHAKECRDKIINAQSKKRKRCEEYVGYNAASQLDLDSVVRASIPDERESVVIEEGQLRGLTVRQENCTALMGILAVLKQDPSLHVKVRELRDIYDEKDSISKLDMICDFTLLSFARCCVELGALALVESLSTL</sequence>
<dbReference type="InterPro" id="IPR003347">
    <property type="entry name" value="JmjC_dom"/>
</dbReference>
<keyword evidence="1 3" id="KW-0479">Metal-binding</keyword>
<gene>
    <name evidence="5" type="ORF">ACHAWO_013794</name>
</gene>
<dbReference type="SUPFAM" id="SSF51197">
    <property type="entry name" value="Clavaminate synthase-like"/>
    <property type="match status" value="1"/>
</dbReference>
<dbReference type="GO" id="GO:0016706">
    <property type="term" value="F:2-oxoglutarate-dependent dioxygenase activity"/>
    <property type="evidence" value="ECO:0007669"/>
    <property type="project" value="UniProtKB-UniRule"/>
</dbReference>
<evidence type="ECO:0000256" key="2">
    <source>
        <dbReference type="ARBA" id="ARBA00023004"/>
    </source>
</evidence>
<keyword evidence="6" id="KW-1185">Reference proteome</keyword>
<dbReference type="PANTHER" id="PTHR13096">
    <property type="entry name" value="MINA53 MYC INDUCED NUCLEAR ANTIGEN"/>
    <property type="match status" value="1"/>
</dbReference>
<comment type="subcellular location">
    <subcellularLocation>
        <location evidence="3">Nucleus</location>
    </subcellularLocation>
</comment>
<dbReference type="Gene3D" id="2.60.120.650">
    <property type="entry name" value="Cupin"/>
    <property type="match status" value="1"/>
</dbReference>
<dbReference type="GO" id="GO:0005506">
    <property type="term" value="F:iron ion binding"/>
    <property type="evidence" value="ECO:0007669"/>
    <property type="project" value="UniProtKB-UniRule"/>
</dbReference>
<dbReference type="Proteomes" id="UP001530400">
    <property type="component" value="Unassembled WGS sequence"/>
</dbReference>
<organism evidence="5 6">
    <name type="scientific">Cyclotella atomus</name>
    <dbReference type="NCBI Taxonomy" id="382360"/>
    <lineage>
        <taxon>Eukaryota</taxon>
        <taxon>Sar</taxon>
        <taxon>Stramenopiles</taxon>
        <taxon>Ochrophyta</taxon>
        <taxon>Bacillariophyta</taxon>
        <taxon>Coscinodiscophyceae</taxon>
        <taxon>Thalassiosirophycidae</taxon>
        <taxon>Stephanodiscales</taxon>
        <taxon>Stephanodiscaceae</taxon>
        <taxon>Cyclotella</taxon>
    </lineage>
</organism>
<dbReference type="InterPro" id="IPR039994">
    <property type="entry name" value="NO66-like"/>
</dbReference>
<keyword evidence="3" id="KW-0223">Dioxygenase</keyword>
<comment type="function">
    <text evidence="3">Oxygenase that can act as both a histone lysine demethylase and a ribosomal histidine hydroxylase.</text>
</comment>
<proteinExistence type="inferred from homology"/>